<reference evidence="1" key="1">
    <citation type="submission" date="2019-03" db="EMBL/GenBank/DDBJ databases">
        <title>Candidatus Syntrophosphaera thermopropionivorans: a novel player in syntrophic propionate oxidation during anaerobic digestion.</title>
        <authorList>
            <person name="Dyksma S."/>
        </authorList>
    </citation>
    <scope>NUCLEOTIDE SEQUENCE</scope>
    <source>
        <strain evidence="1">W5</strain>
    </source>
</reference>
<sequence length="479" mass="53417">MKKILLCALVLTTALGLFAQVYTCHDIQYTTSASGDSPYVGRTVTVRGIVVVELFYTGTNTSNIGFFISDPEGGPWSGLLIYTNQFHPQRGDEVEVTGTITEYYNFTEMSPTTGYRVISQGNPIPPPTLINTGDLSSSSTAEQWEGVFVKVENVTIVSLPTSYNEFYVNDGTGQCQIDDQCFPRTGFSWPQMTVGERWARIQGVVDYSFSNYAINPRDMNDIVKEDNVSNAMIKVQTTTADINTETDIPILTSRIKPEWFVSSYTTNIKIDASKVKFISVKYGTGTMTAQEPTVELSEDGSLIHISYQSMEPITSTADEDVLFKLCLKPVDYGESVIDLVSFFYDNTQIQALTDGKILVPIRKSIAWLNIKNPSSNKNIFNPELNEKLTIEYGCKSSSSGINVKAIVRIYDAQGRLVATPINKNISSPLGIESFQWDGRDYMMRRVPIGLYYCHLEIIERSTGHKEETVQPIVVKSIMK</sequence>
<evidence type="ECO:0000313" key="1">
    <source>
        <dbReference type="EMBL" id="TDF73528.1"/>
    </source>
</evidence>
<protein>
    <submittedName>
        <fullName evidence="1">Uncharacterized protein</fullName>
    </submittedName>
</protein>
<keyword evidence="2" id="KW-1185">Reference proteome</keyword>
<dbReference type="Proteomes" id="UP000294588">
    <property type="component" value="Unassembled WGS sequence"/>
</dbReference>
<evidence type="ECO:0000313" key="2">
    <source>
        <dbReference type="Proteomes" id="UP000294588"/>
    </source>
</evidence>
<proteinExistence type="predicted"/>
<gene>
    <name evidence="1" type="ORF">E0946_02945</name>
</gene>
<comment type="caution">
    <text evidence="1">The sequence shown here is derived from an EMBL/GenBank/DDBJ whole genome shotgun (WGS) entry which is preliminary data.</text>
</comment>
<organism evidence="1 2">
    <name type="scientific">Candidatus Syntrophosphaera thermopropionivorans</name>
    <dbReference type="NCBI Taxonomy" id="2593015"/>
    <lineage>
        <taxon>Bacteria</taxon>
        <taxon>Pseudomonadati</taxon>
        <taxon>Candidatus Cloacimonadota</taxon>
        <taxon>Candidatus Cloacimonadia</taxon>
        <taxon>Candidatus Cloacimonadales</taxon>
        <taxon>Candidatus Cloacimonadaceae</taxon>
        <taxon>Candidatus Syntrophosphaera</taxon>
    </lineage>
</organism>
<name>A0AC61QJS0_9BACT</name>
<dbReference type="EMBL" id="SMOG01000005">
    <property type="protein sequence ID" value="TDF73528.1"/>
    <property type="molecule type" value="Genomic_DNA"/>
</dbReference>
<accession>A0AC61QJS0</accession>